<evidence type="ECO:0000313" key="3">
    <source>
        <dbReference type="Proteomes" id="UP000070700"/>
    </source>
</evidence>
<dbReference type="EMBL" id="KQ947411">
    <property type="protein sequence ID" value="KUJ19484.1"/>
    <property type="molecule type" value="Genomic_DNA"/>
</dbReference>
<dbReference type="InterPro" id="IPR032675">
    <property type="entry name" value="LRR_dom_sf"/>
</dbReference>
<dbReference type="KEGG" id="psco:LY89DRAFT_716979"/>
<keyword evidence="3" id="KW-1185">Reference proteome</keyword>
<evidence type="ECO:0000259" key="1">
    <source>
        <dbReference type="PROSITE" id="PS50181"/>
    </source>
</evidence>
<dbReference type="RefSeq" id="XP_018073839.1">
    <property type="nucleotide sequence ID" value="XM_018218304.1"/>
</dbReference>
<feature type="domain" description="F-box" evidence="1">
    <location>
        <begin position="1"/>
        <end position="32"/>
    </location>
</feature>
<organism evidence="2 3">
    <name type="scientific">Mollisia scopiformis</name>
    <name type="common">Conifer needle endophyte fungus</name>
    <name type="synonym">Phialocephala scopiformis</name>
    <dbReference type="NCBI Taxonomy" id="149040"/>
    <lineage>
        <taxon>Eukaryota</taxon>
        <taxon>Fungi</taxon>
        <taxon>Dikarya</taxon>
        <taxon>Ascomycota</taxon>
        <taxon>Pezizomycotina</taxon>
        <taxon>Leotiomycetes</taxon>
        <taxon>Helotiales</taxon>
        <taxon>Mollisiaceae</taxon>
        <taxon>Mollisia</taxon>
    </lineage>
</organism>
<proteinExistence type="predicted"/>
<protein>
    <recommendedName>
        <fullName evidence="1">F-box domain-containing protein</fullName>
    </recommendedName>
</protein>
<dbReference type="Proteomes" id="UP000070700">
    <property type="component" value="Unassembled WGS sequence"/>
</dbReference>
<dbReference type="AlphaFoldDB" id="A0A194XH81"/>
<accession>A0A194XH81</accession>
<sequence>MSLQSLPLEVLQHICSYLGHKDLRVVSTTSKECQSAANVHLLCRIDIKALGREELQSDVGRWRSILERTVGFAYVNQVFITAYMPCEEDHIREVDTAAPEVRKGFFALDSNKVPLMNIDEENDSWAPLAQLIHQLPALSDVHFHCANQFPRTLLDTLHHKVPLCKLPISKFHLRSLYEPYMDPREVALIKSPCLNGVQASCRRFDSQDRVDYNQDALYRIASGLAPNLRIVKSYLADWDANRSALNSPRLIIWEAHIDFSKLEILSLRCYEEYSNIAEWLRSMQNYALDSLRTLRMYVTERSPDEQYYQSFDSFIRSLKPLTCLMIRANLRPNALEAIVERHGPSLRVLSFDHFPVDHVPDTGRPQIELHHVQLLQKHCPLLADLTLRIPRSKGDAQEVMFYKTLGSFPRLQVLRLTLDSPSYAFVLKNNNNSSLLLSDVSFDEFDRQPFSMQGQVIMDGLCNGHVRDSFINRAMDEKLARSILEIISTGKRNPQFPIKHLELKNRTPYFSHLARDRLLQLGHVEEHIGESWSFHSGSGDNKHENFVAKQGYHSSIIRPPVLDPGLDAVFRKTWPRRDNDTGHWQQDWHSFPLFTT</sequence>
<dbReference type="PROSITE" id="PS50181">
    <property type="entry name" value="FBOX"/>
    <property type="match status" value="1"/>
</dbReference>
<dbReference type="InParanoid" id="A0A194XH81"/>
<dbReference type="STRING" id="149040.A0A194XH81"/>
<dbReference type="InterPro" id="IPR001810">
    <property type="entry name" value="F-box_dom"/>
</dbReference>
<dbReference type="InterPro" id="IPR036047">
    <property type="entry name" value="F-box-like_dom_sf"/>
</dbReference>
<evidence type="ECO:0000313" key="2">
    <source>
        <dbReference type="EMBL" id="KUJ19484.1"/>
    </source>
</evidence>
<dbReference type="CDD" id="cd09917">
    <property type="entry name" value="F-box_SF"/>
    <property type="match status" value="1"/>
</dbReference>
<gene>
    <name evidence="2" type="ORF">LY89DRAFT_716979</name>
</gene>
<dbReference type="Gene3D" id="3.80.10.10">
    <property type="entry name" value="Ribonuclease Inhibitor"/>
    <property type="match status" value="1"/>
</dbReference>
<reference evidence="2 3" key="1">
    <citation type="submission" date="2015-10" db="EMBL/GenBank/DDBJ databases">
        <title>Full genome of DAOMC 229536 Phialocephala scopiformis, a fungal endophyte of spruce producing the potent anti-insectan compound rugulosin.</title>
        <authorList>
            <consortium name="DOE Joint Genome Institute"/>
            <person name="Walker A.K."/>
            <person name="Frasz S.L."/>
            <person name="Seifert K.A."/>
            <person name="Miller J.D."/>
            <person name="Mondo S.J."/>
            <person name="Labutti K."/>
            <person name="Lipzen A."/>
            <person name="Dockter R."/>
            <person name="Kennedy M."/>
            <person name="Grigoriev I.V."/>
            <person name="Spatafora J.W."/>
        </authorList>
    </citation>
    <scope>NUCLEOTIDE SEQUENCE [LARGE SCALE GENOMIC DNA]</scope>
    <source>
        <strain evidence="2 3">CBS 120377</strain>
    </source>
</reference>
<name>A0A194XH81_MOLSC</name>
<dbReference type="GeneID" id="28828030"/>
<dbReference type="Pfam" id="PF12937">
    <property type="entry name" value="F-box-like"/>
    <property type="match status" value="1"/>
</dbReference>
<dbReference type="SUPFAM" id="SSF81383">
    <property type="entry name" value="F-box domain"/>
    <property type="match status" value="1"/>
</dbReference>
<dbReference type="OrthoDB" id="3945550at2759"/>